<dbReference type="AlphaFoldDB" id="A0A498IEZ7"/>
<proteinExistence type="predicted"/>
<feature type="domain" description="DOG1" evidence="1">
    <location>
        <begin position="11"/>
        <end position="229"/>
    </location>
</feature>
<evidence type="ECO:0000259" key="1">
    <source>
        <dbReference type="PROSITE" id="PS51806"/>
    </source>
</evidence>
<dbReference type="Proteomes" id="UP000290289">
    <property type="component" value="Chromosome 12"/>
</dbReference>
<dbReference type="InterPro" id="IPR025422">
    <property type="entry name" value="TGA_domain"/>
</dbReference>
<gene>
    <name evidence="2" type="ORF">DVH24_036151</name>
</gene>
<organism evidence="2 3">
    <name type="scientific">Malus domestica</name>
    <name type="common">Apple</name>
    <name type="synonym">Pyrus malus</name>
    <dbReference type="NCBI Taxonomy" id="3750"/>
    <lineage>
        <taxon>Eukaryota</taxon>
        <taxon>Viridiplantae</taxon>
        <taxon>Streptophyta</taxon>
        <taxon>Embryophyta</taxon>
        <taxon>Tracheophyta</taxon>
        <taxon>Spermatophyta</taxon>
        <taxon>Magnoliopsida</taxon>
        <taxon>eudicotyledons</taxon>
        <taxon>Gunneridae</taxon>
        <taxon>Pentapetalae</taxon>
        <taxon>rosids</taxon>
        <taxon>fabids</taxon>
        <taxon>Rosales</taxon>
        <taxon>Rosaceae</taxon>
        <taxon>Amygdaloideae</taxon>
        <taxon>Maleae</taxon>
        <taxon>Malus</taxon>
    </lineage>
</organism>
<name>A0A498IEZ7_MALDO</name>
<comment type="caution">
    <text evidence="2">The sequence shown here is derived from an EMBL/GenBank/DDBJ whole genome shotgun (WGS) entry which is preliminary data.</text>
</comment>
<dbReference type="InterPro" id="IPR051886">
    <property type="entry name" value="Seed_Dev/Stress_Resp_Reg"/>
</dbReference>
<sequence>MTNDSHSGNASNSFEAIYERWLVRQEHFLDELLSAQQTIDEARDEDLRDLVSRVLFHYQQYYDEKSRLGQRDVLLAFSPTWYTSYERSLLWIAGYKPGIVFRLVTESVPDLSDQQRVRMAQMKEATRVEERALNDKLAKIHEIVAAPPFMDAVRRYGRAGHGEIVEDDAVIKSLKSALETVVENANLLRTTMATKLVDLLSSGQAVRFLTAVMQFQLKIRSLGLERDAEKQRELSGGGGGWSPISSRS</sequence>
<dbReference type="GO" id="GO:0043565">
    <property type="term" value="F:sequence-specific DNA binding"/>
    <property type="evidence" value="ECO:0007669"/>
    <property type="project" value="InterPro"/>
</dbReference>
<dbReference type="PANTHER" id="PTHR46354">
    <property type="entry name" value="DOG1 DOMAIN-CONTAINING PROTEIN"/>
    <property type="match status" value="1"/>
</dbReference>
<dbReference type="GO" id="GO:0006351">
    <property type="term" value="P:DNA-templated transcription"/>
    <property type="evidence" value="ECO:0007669"/>
    <property type="project" value="InterPro"/>
</dbReference>
<dbReference type="PROSITE" id="PS51806">
    <property type="entry name" value="DOG1"/>
    <property type="match status" value="1"/>
</dbReference>
<evidence type="ECO:0000313" key="3">
    <source>
        <dbReference type="Proteomes" id="UP000290289"/>
    </source>
</evidence>
<reference evidence="2 3" key="1">
    <citation type="submission" date="2018-10" db="EMBL/GenBank/DDBJ databases">
        <title>A high-quality apple genome assembly.</title>
        <authorList>
            <person name="Hu J."/>
        </authorList>
    </citation>
    <scope>NUCLEOTIDE SEQUENCE [LARGE SCALE GENOMIC DNA]</scope>
    <source>
        <strain evidence="3">cv. HFTH1</strain>
        <tissue evidence="2">Young leaf</tissue>
    </source>
</reference>
<protein>
    <recommendedName>
        <fullName evidence="1">DOG1 domain-containing protein</fullName>
    </recommendedName>
</protein>
<evidence type="ECO:0000313" key="2">
    <source>
        <dbReference type="EMBL" id="RXH81810.1"/>
    </source>
</evidence>
<keyword evidence="3" id="KW-1185">Reference proteome</keyword>
<dbReference type="PANTHER" id="PTHR46354:SF13">
    <property type="entry name" value="PROTEIN DOG1-LIKE 4"/>
    <property type="match status" value="1"/>
</dbReference>
<accession>A0A498IEZ7</accession>
<dbReference type="Pfam" id="PF14144">
    <property type="entry name" value="DOG1"/>
    <property type="match status" value="1"/>
</dbReference>
<dbReference type="EMBL" id="RDQH01000338">
    <property type="protein sequence ID" value="RXH81810.1"/>
    <property type="molecule type" value="Genomic_DNA"/>
</dbReference>